<feature type="active site" evidence="5">
    <location>
        <position position="27"/>
    </location>
</feature>
<evidence type="ECO:0000256" key="2">
    <source>
        <dbReference type="ARBA" id="ARBA00012150"/>
    </source>
</evidence>
<proteinExistence type="inferred from homology"/>
<comment type="catalytic activity">
    <reaction evidence="4 5">
        <text>an acyl phosphate + H2O = a carboxylate + phosphate + H(+)</text>
        <dbReference type="Rhea" id="RHEA:14965"/>
        <dbReference type="ChEBI" id="CHEBI:15377"/>
        <dbReference type="ChEBI" id="CHEBI:15378"/>
        <dbReference type="ChEBI" id="CHEBI:29067"/>
        <dbReference type="ChEBI" id="CHEBI:43474"/>
        <dbReference type="ChEBI" id="CHEBI:59918"/>
        <dbReference type="EC" id="3.6.1.7"/>
    </reaction>
</comment>
<dbReference type="SUPFAM" id="SSF54975">
    <property type="entry name" value="Acylphosphatase/BLUF domain-like"/>
    <property type="match status" value="1"/>
</dbReference>
<dbReference type="InterPro" id="IPR036046">
    <property type="entry name" value="Acylphosphatase-like_dom_sf"/>
</dbReference>
<dbReference type="Pfam" id="PF00708">
    <property type="entry name" value="Acylphosphatase"/>
    <property type="match status" value="1"/>
</dbReference>
<dbReference type="EC" id="3.6.1.7" evidence="2 5"/>
<sequence length="100" mass="10900">MGGVSQEQTTIRRRAVVTGMVQGVGYRWSAREEARRLGVAGWARNRSDGSVEVEVEGEAASVDRMIDWLRAGPPGSAVDDVRVTEAPPDGDDAFRIRQTD</sequence>
<dbReference type="EMBL" id="CP043641">
    <property type="protein sequence ID" value="QNE37391.1"/>
    <property type="molecule type" value="Genomic_DNA"/>
</dbReference>
<evidence type="ECO:0000313" key="9">
    <source>
        <dbReference type="EMBL" id="QNE37391.1"/>
    </source>
</evidence>
<protein>
    <recommendedName>
        <fullName evidence="3 5">acylphosphatase</fullName>
        <ecNumber evidence="2 5">3.6.1.7</ecNumber>
    </recommendedName>
</protein>
<dbReference type="InterPro" id="IPR001792">
    <property type="entry name" value="Acylphosphatase-like_dom"/>
</dbReference>
<accession>A0A7G6YFX6</accession>
<dbReference type="Proteomes" id="UP000515511">
    <property type="component" value="Chromosome"/>
</dbReference>
<reference evidence="10" key="1">
    <citation type="submission" date="2019-09" db="EMBL/GenBank/DDBJ databases">
        <title>Antimicrobial potential of Antarctic Bacteria.</title>
        <authorList>
            <person name="Benaud N."/>
            <person name="Edwards R.J."/>
            <person name="Ferrari B.C."/>
        </authorList>
    </citation>
    <scope>NUCLEOTIDE SEQUENCE [LARGE SCALE GENOMIC DNA]</scope>
    <source>
        <strain evidence="10">INR9</strain>
    </source>
</reference>
<dbReference type="InterPro" id="IPR017968">
    <property type="entry name" value="Acylphosphatase_CS"/>
</dbReference>
<dbReference type="InterPro" id="IPR020456">
    <property type="entry name" value="Acylphosphatase"/>
</dbReference>
<feature type="active site" evidence="5">
    <location>
        <position position="45"/>
    </location>
</feature>
<name>A0A7G6YFX6_9MICO</name>
<gene>
    <name evidence="9" type="ORF">F1C12_21295</name>
</gene>
<evidence type="ECO:0000256" key="6">
    <source>
        <dbReference type="RuleBase" id="RU004168"/>
    </source>
</evidence>
<evidence type="ECO:0000313" key="10">
    <source>
        <dbReference type="Proteomes" id="UP000515511"/>
    </source>
</evidence>
<dbReference type="PROSITE" id="PS51160">
    <property type="entry name" value="ACYLPHOSPHATASE_3"/>
    <property type="match status" value="1"/>
</dbReference>
<dbReference type="PRINTS" id="PR00112">
    <property type="entry name" value="ACYLPHPHTASE"/>
</dbReference>
<feature type="domain" description="Acylphosphatase-like" evidence="8">
    <location>
        <begin position="12"/>
        <end position="98"/>
    </location>
</feature>
<comment type="similarity">
    <text evidence="1 6">Belongs to the acylphosphatase family.</text>
</comment>
<feature type="region of interest" description="Disordered" evidence="7">
    <location>
        <begin position="74"/>
        <end position="100"/>
    </location>
</feature>
<dbReference type="KEGG" id="lse:F1C12_21295"/>
<evidence type="ECO:0000256" key="5">
    <source>
        <dbReference type="PROSITE-ProRule" id="PRU00520"/>
    </source>
</evidence>
<dbReference type="AlphaFoldDB" id="A0A7G6YFX6"/>
<keyword evidence="5" id="KW-0378">Hydrolase</keyword>
<dbReference type="PANTHER" id="PTHR47268:SF4">
    <property type="entry name" value="ACYLPHOSPHATASE"/>
    <property type="match status" value="1"/>
</dbReference>
<dbReference type="Gene3D" id="3.30.70.100">
    <property type="match status" value="1"/>
</dbReference>
<evidence type="ECO:0000259" key="8">
    <source>
        <dbReference type="PROSITE" id="PS51160"/>
    </source>
</evidence>
<evidence type="ECO:0000256" key="3">
    <source>
        <dbReference type="ARBA" id="ARBA00015991"/>
    </source>
</evidence>
<evidence type="ECO:0000256" key="7">
    <source>
        <dbReference type="SAM" id="MobiDB-lite"/>
    </source>
</evidence>
<dbReference type="PANTHER" id="PTHR47268">
    <property type="entry name" value="ACYLPHOSPHATASE"/>
    <property type="match status" value="1"/>
</dbReference>
<dbReference type="GO" id="GO:0003998">
    <property type="term" value="F:acylphosphatase activity"/>
    <property type="evidence" value="ECO:0007669"/>
    <property type="project" value="UniProtKB-EC"/>
</dbReference>
<evidence type="ECO:0000256" key="4">
    <source>
        <dbReference type="ARBA" id="ARBA00047645"/>
    </source>
</evidence>
<dbReference type="PROSITE" id="PS00151">
    <property type="entry name" value="ACYLPHOSPHATASE_2"/>
    <property type="match status" value="1"/>
</dbReference>
<organism evidence="9 10">
    <name type="scientific">Leifsonia shinshuensis</name>
    <dbReference type="NCBI Taxonomy" id="150026"/>
    <lineage>
        <taxon>Bacteria</taxon>
        <taxon>Bacillati</taxon>
        <taxon>Actinomycetota</taxon>
        <taxon>Actinomycetes</taxon>
        <taxon>Micrococcales</taxon>
        <taxon>Microbacteriaceae</taxon>
        <taxon>Leifsonia</taxon>
    </lineage>
</organism>
<evidence type="ECO:0000256" key="1">
    <source>
        <dbReference type="ARBA" id="ARBA00005614"/>
    </source>
</evidence>